<name>A0A094WQU7_ALKAL</name>
<gene>
    <name evidence="6" type="ORF">AJ85_03840</name>
    <name evidence="5" type="ORF">BALCAV_0204890</name>
</gene>
<dbReference type="InterPro" id="IPR036388">
    <property type="entry name" value="WH-like_DNA-bd_sf"/>
</dbReference>
<organism evidence="5 7">
    <name type="scientific">Alkalihalobacillus alcalophilus ATCC 27647 = CGMCC 1.3604</name>
    <dbReference type="NCBI Taxonomy" id="1218173"/>
    <lineage>
        <taxon>Bacteria</taxon>
        <taxon>Bacillati</taxon>
        <taxon>Bacillota</taxon>
        <taxon>Bacilli</taxon>
        <taxon>Bacillales</taxon>
        <taxon>Bacillaceae</taxon>
        <taxon>Alkalihalobacillus</taxon>
    </lineage>
</organism>
<proteinExistence type="predicted"/>
<dbReference type="Proteomes" id="UP000297014">
    <property type="component" value="Unassembled WGS sequence"/>
</dbReference>
<dbReference type="Pfam" id="PF01638">
    <property type="entry name" value="HxlR"/>
    <property type="match status" value="2"/>
</dbReference>
<dbReference type="PANTHER" id="PTHR33204">
    <property type="entry name" value="TRANSCRIPTIONAL REGULATOR, MARR FAMILY"/>
    <property type="match status" value="1"/>
</dbReference>
<protein>
    <recommendedName>
        <fullName evidence="4">HTH hxlR-type domain-containing protein</fullName>
    </recommendedName>
</protein>
<dbReference type="EMBL" id="JALP01000061">
    <property type="protein sequence ID" value="THG91618.1"/>
    <property type="molecule type" value="Genomic_DNA"/>
</dbReference>
<dbReference type="SUPFAM" id="SSF46785">
    <property type="entry name" value="Winged helix' DNA-binding domain"/>
    <property type="match status" value="2"/>
</dbReference>
<accession>A0A094WQU7</accession>
<comment type="caution">
    <text evidence="5">The sequence shown here is derived from an EMBL/GenBank/DDBJ whole genome shotgun (WGS) entry which is preliminary data.</text>
</comment>
<keyword evidence="7" id="KW-1185">Reference proteome</keyword>
<reference evidence="5 7" key="1">
    <citation type="journal article" date="2014" name="Genome Announc.">
        <title>Draft Genome Sequence of Bacillus alcalophilus AV1934, a Classic Alkaliphile Isolated from Human Feces in 1934.</title>
        <authorList>
            <person name="Attie O."/>
            <person name="Jayaprakash A."/>
            <person name="Shah H."/>
            <person name="Paulsen I.T."/>
            <person name="Morino M."/>
            <person name="Takahashi Y."/>
            <person name="Narumi I."/>
            <person name="Sachidanandam R."/>
            <person name="Satoh K."/>
            <person name="Ito M."/>
            <person name="Krulwich T.A."/>
        </authorList>
    </citation>
    <scope>NUCLEOTIDE SEQUENCE [LARGE SCALE GENOMIC DNA]</scope>
    <source>
        <strain evidence="5 7">AV1934</strain>
    </source>
</reference>
<keyword evidence="1" id="KW-0805">Transcription regulation</keyword>
<dbReference type="Proteomes" id="UP000002754">
    <property type="component" value="Unassembled WGS sequence"/>
</dbReference>
<dbReference type="STRING" id="1218173.BALCAV_0204890"/>
<feature type="domain" description="HTH hxlR-type" evidence="4">
    <location>
        <begin position="106"/>
        <end position="170"/>
    </location>
</feature>
<dbReference type="OrthoDB" id="9800966at2"/>
<evidence type="ECO:0000256" key="3">
    <source>
        <dbReference type="ARBA" id="ARBA00023163"/>
    </source>
</evidence>
<evidence type="ECO:0000313" key="7">
    <source>
        <dbReference type="Proteomes" id="UP000002754"/>
    </source>
</evidence>
<dbReference type="GO" id="GO:0003677">
    <property type="term" value="F:DNA binding"/>
    <property type="evidence" value="ECO:0007669"/>
    <property type="project" value="UniProtKB-KW"/>
</dbReference>
<dbReference type="Gene3D" id="1.10.10.10">
    <property type="entry name" value="Winged helix-like DNA-binding domain superfamily/Winged helix DNA-binding domain"/>
    <property type="match status" value="2"/>
</dbReference>
<evidence type="ECO:0000313" key="6">
    <source>
        <dbReference type="EMBL" id="THG91618.1"/>
    </source>
</evidence>
<evidence type="ECO:0000313" key="5">
    <source>
        <dbReference type="EMBL" id="KGA98413.1"/>
    </source>
</evidence>
<dbReference type="InterPro" id="IPR002577">
    <property type="entry name" value="HTH_HxlR"/>
</dbReference>
<dbReference type="RefSeq" id="WP_003323737.1">
    <property type="nucleotide sequence ID" value="NZ_ALPT02000011.1"/>
</dbReference>
<evidence type="ECO:0000313" key="8">
    <source>
        <dbReference type="Proteomes" id="UP000297014"/>
    </source>
</evidence>
<dbReference type="AlphaFoldDB" id="A0A094WQU7"/>
<keyword evidence="3" id="KW-0804">Transcription</keyword>
<evidence type="ECO:0000256" key="2">
    <source>
        <dbReference type="ARBA" id="ARBA00023125"/>
    </source>
</evidence>
<dbReference type="InterPro" id="IPR036390">
    <property type="entry name" value="WH_DNA-bd_sf"/>
</dbReference>
<evidence type="ECO:0000259" key="4">
    <source>
        <dbReference type="Pfam" id="PF01638"/>
    </source>
</evidence>
<reference evidence="6 8" key="2">
    <citation type="submission" date="2014-01" db="EMBL/GenBank/DDBJ databases">
        <title>Draft genome sequencing of Bacillus alcalophilus CGMCC 1.3604.</title>
        <authorList>
            <person name="Yang J."/>
            <person name="Diao L."/>
            <person name="Yang S."/>
        </authorList>
    </citation>
    <scope>NUCLEOTIDE SEQUENCE [LARGE SCALE GENOMIC DNA]</scope>
    <source>
        <strain evidence="6 8">CGMCC 1.3604</strain>
    </source>
</reference>
<keyword evidence="2" id="KW-0238">DNA-binding</keyword>
<evidence type="ECO:0000256" key="1">
    <source>
        <dbReference type="ARBA" id="ARBA00023015"/>
    </source>
</evidence>
<sequence length="187" mass="21444">MEQAAYLVHITKELSGRWTIPILLHLEKTGGRFTPLKNQLQISPSRLSNNLKLMSEANLIQYISPNERHHPLLPEYRLTDKGRFMKEVALILTEAEERLGCGVLATKMWNWPILVAISNHYTQFNEIKQLLQTATPKIISTRLGELKEASVVEKELIIEAKPKYIYQLNAFSAPILRETNQDLLSIL</sequence>
<dbReference type="EMBL" id="ALPT02000011">
    <property type="protein sequence ID" value="KGA98413.1"/>
    <property type="molecule type" value="Genomic_DNA"/>
</dbReference>
<feature type="domain" description="HTH hxlR-type" evidence="4">
    <location>
        <begin position="14"/>
        <end position="93"/>
    </location>
</feature>